<evidence type="ECO:0000313" key="1">
    <source>
        <dbReference type="EMBL" id="KRN47617.1"/>
    </source>
</evidence>
<proteinExistence type="predicted"/>
<dbReference type="RefSeq" id="WP_029072804.1">
    <property type="nucleotide sequence ID" value="NZ_JNKN01000039.1"/>
</dbReference>
<dbReference type="EMBL" id="JQBL01000038">
    <property type="protein sequence ID" value="KRN47617.1"/>
    <property type="molecule type" value="Genomic_DNA"/>
</dbReference>
<accession>A0A0R2H486</accession>
<organism evidence="1 2">
    <name type="scientific">Kandleria vitulina DSM 20405</name>
    <dbReference type="NCBI Taxonomy" id="1410657"/>
    <lineage>
        <taxon>Bacteria</taxon>
        <taxon>Bacillati</taxon>
        <taxon>Bacillota</taxon>
        <taxon>Erysipelotrichia</taxon>
        <taxon>Erysipelotrichales</taxon>
        <taxon>Coprobacillaceae</taxon>
        <taxon>Kandleria</taxon>
    </lineage>
</organism>
<sequence length="160" mass="18588">MKQDIIQSLTSFLTDVSIHYQKKDNIIHFPFYIEGKINEGATFIHVSEESYIVETGLPIEVHPEAFDLLTEFFIKINEKSEYGYFQLNEETHFISYIIKVNVHNTSLPRKVIEHSLLLPIEIYGAYGFANAIYYLLSNILTVDEALDFVVESKVYEKLDE</sequence>
<gene>
    <name evidence="1" type="ORF">IV49_GL001362</name>
</gene>
<keyword evidence="2" id="KW-1185">Reference proteome</keyword>
<dbReference type="PATRIC" id="fig|1410657.5.peg.1411"/>
<dbReference type="AlphaFoldDB" id="A0A0R2H486"/>
<evidence type="ECO:0000313" key="2">
    <source>
        <dbReference type="Proteomes" id="UP000051841"/>
    </source>
</evidence>
<name>A0A0R2H486_9FIRM</name>
<protein>
    <submittedName>
        <fullName evidence="1">Uncharacterized protein</fullName>
    </submittedName>
</protein>
<dbReference type="Proteomes" id="UP000051841">
    <property type="component" value="Unassembled WGS sequence"/>
</dbReference>
<reference evidence="1 2" key="1">
    <citation type="journal article" date="2015" name="Genome Announc.">
        <title>Expanding the biotechnology potential of lactobacilli through comparative genomics of 213 strains and associated genera.</title>
        <authorList>
            <person name="Sun Z."/>
            <person name="Harris H.M."/>
            <person name="McCann A."/>
            <person name="Guo C."/>
            <person name="Argimon S."/>
            <person name="Zhang W."/>
            <person name="Yang X."/>
            <person name="Jeffery I.B."/>
            <person name="Cooney J.C."/>
            <person name="Kagawa T.F."/>
            <person name="Liu W."/>
            <person name="Song Y."/>
            <person name="Salvetti E."/>
            <person name="Wrobel A."/>
            <person name="Rasinkangas P."/>
            <person name="Parkhill J."/>
            <person name="Rea M.C."/>
            <person name="O'Sullivan O."/>
            <person name="Ritari J."/>
            <person name="Douillard F.P."/>
            <person name="Paul Ross R."/>
            <person name="Yang R."/>
            <person name="Briner A.E."/>
            <person name="Felis G.E."/>
            <person name="de Vos W.M."/>
            <person name="Barrangou R."/>
            <person name="Klaenhammer T.R."/>
            <person name="Caufield P.W."/>
            <person name="Cui Y."/>
            <person name="Zhang H."/>
            <person name="O'Toole P.W."/>
        </authorList>
    </citation>
    <scope>NUCLEOTIDE SEQUENCE [LARGE SCALE GENOMIC DNA]</scope>
    <source>
        <strain evidence="1 2">DSM 20405</strain>
    </source>
</reference>
<comment type="caution">
    <text evidence="1">The sequence shown here is derived from an EMBL/GenBank/DDBJ whole genome shotgun (WGS) entry which is preliminary data.</text>
</comment>